<protein>
    <submittedName>
        <fullName evidence="2">Uncharacterized protein</fullName>
    </submittedName>
</protein>
<evidence type="ECO:0000256" key="1">
    <source>
        <dbReference type="SAM" id="MobiDB-lite"/>
    </source>
</evidence>
<gene>
    <name evidence="2" type="ORF">PWJ81_05385</name>
</gene>
<reference evidence="2 3" key="1">
    <citation type="submission" date="2023-02" db="EMBL/GenBank/DDBJ databases">
        <title>Defining the Infant Male Urobiome and Moving Towards Mechanisms in Urobiome Research.</title>
        <authorList>
            <person name="Reasoner S."/>
            <person name="Flores V."/>
            <person name="Van Horn G."/>
            <person name="Morales G."/>
            <person name="Peard L."/>
            <person name="Abelson B."/>
            <person name="Manuel C."/>
            <person name="Lee J."/>
            <person name="Baker B."/>
            <person name="Williams T."/>
            <person name="Schmitz J."/>
            <person name="Clayton D."/>
            <person name="Hadjifrangiskou M."/>
        </authorList>
    </citation>
    <scope>NUCLEOTIDE SEQUENCE [LARGE SCALE GENOMIC DNA]</scope>
    <source>
        <strain evidence="2 3">AS1053</strain>
    </source>
</reference>
<name>A0ABT5V6A9_9ACTO</name>
<proteinExistence type="predicted"/>
<comment type="caution">
    <text evidence="2">The sequence shown here is derived from an EMBL/GenBank/DDBJ whole genome shotgun (WGS) entry which is preliminary data.</text>
</comment>
<accession>A0ABT5V6A9</accession>
<evidence type="ECO:0000313" key="2">
    <source>
        <dbReference type="EMBL" id="MDE1656502.1"/>
    </source>
</evidence>
<sequence>MDEMDAIGREIDTIAASLGDIPEAEPGEPGYIINTWERVVTACRAGMRPVASTEGLRLAVAIGHNLKTVELSPARDAEGRSYLNLRCGVGRADLIDVTGLAGWVFETFSLGDVRIVGEEVVLHLALRMAGLPFSRLTSMVKFLVVAAIDATAVFVRGLDNVPPTKDDLFGPEAVAGAGDILEDTFSARPEMNPFVGNAPGDADQFTDPAGVDTRFDELLGTAGVYRWNGLVSALAPLLGQRDAAEAEYGFGATLRVDGNEVPVVMLRNALVSGADSAAVTLRLGDATAEAVREAARQAAALPLGGVVVHGTDLYFSHAFEISGQRPGWIASQIEGAARCARELSGPAGPGGAAGQGGPGSTGGAR</sequence>
<keyword evidence="3" id="KW-1185">Reference proteome</keyword>
<evidence type="ECO:0000313" key="3">
    <source>
        <dbReference type="Proteomes" id="UP001219297"/>
    </source>
</evidence>
<dbReference type="RefSeq" id="WP_274778538.1">
    <property type="nucleotide sequence ID" value="NZ_CAMXYX010000054.1"/>
</dbReference>
<dbReference type="Proteomes" id="UP001219297">
    <property type="component" value="Unassembled WGS sequence"/>
</dbReference>
<feature type="compositionally biased region" description="Gly residues" evidence="1">
    <location>
        <begin position="347"/>
        <end position="365"/>
    </location>
</feature>
<dbReference type="EMBL" id="JARBHI010000010">
    <property type="protein sequence ID" value="MDE1656502.1"/>
    <property type="molecule type" value="Genomic_DNA"/>
</dbReference>
<feature type="region of interest" description="Disordered" evidence="1">
    <location>
        <begin position="342"/>
        <end position="365"/>
    </location>
</feature>
<organism evidence="2 3">
    <name type="scientific">Actinotignum sanguinis</name>
    <dbReference type="NCBI Taxonomy" id="1445614"/>
    <lineage>
        <taxon>Bacteria</taxon>
        <taxon>Bacillati</taxon>
        <taxon>Actinomycetota</taxon>
        <taxon>Actinomycetes</taxon>
        <taxon>Actinomycetales</taxon>
        <taxon>Actinomycetaceae</taxon>
        <taxon>Actinotignum</taxon>
    </lineage>
</organism>